<evidence type="ECO:0000313" key="1">
    <source>
        <dbReference type="EMBL" id="ACB23983.1"/>
    </source>
</evidence>
<dbReference type="PATRIC" id="fig|426355.14.peg.2047"/>
<dbReference type="Proteomes" id="UP000006589">
    <property type="component" value="Chromosome"/>
</dbReference>
<gene>
    <name evidence="1" type="ordered locus">Mrad2831_1988</name>
</gene>
<dbReference type="RefSeq" id="WP_012318967.1">
    <property type="nucleotide sequence ID" value="NC_010505.1"/>
</dbReference>
<accession>B1LUG5</accession>
<dbReference type="EMBL" id="CP001001">
    <property type="protein sequence ID" value="ACB23983.1"/>
    <property type="molecule type" value="Genomic_DNA"/>
</dbReference>
<reference evidence="1 2" key="1">
    <citation type="submission" date="2008-03" db="EMBL/GenBank/DDBJ databases">
        <title>Complete sequence of chromosome of Methylobacterium radiotolerans JCM 2831.</title>
        <authorList>
            <consortium name="US DOE Joint Genome Institute"/>
            <person name="Copeland A."/>
            <person name="Lucas S."/>
            <person name="Lapidus A."/>
            <person name="Glavina del Rio T."/>
            <person name="Dalin E."/>
            <person name="Tice H."/>
            <person name="Bruce D."/>
            <person name="Goodwin L."/>
            <person name="Pitluck S."/>
            <person name="Kiss H."/>
            <person name="Brettin T."/>
            <person name="Detter J.C."/>
            <person name="Han C."/>
            <person name="Kuske C.R."/>
            <person name="Schmutz J."/>
            <person name="Larimer F."/>
            <person name="Land M."/>
            <person name="Hauser L."/>
            <person name="Kyrpides N."/>
            <person name="Mikhailova N."/>
            <person name="Marx C.J."/>
            <person name="Richardson P."/>
        </authorList>
    </citation>
    <scope>NUCLEOTIDE SEQUENCE [LARGE SCALE GENOMIC DNA]</scope>
    <source>
        <strain evidence="2">ATCC 27329 / DSM 1819 / JCM 2831 / NBRC 15690 / NCIMB 10815 / 0-1</strain>
    </source>
</reference>
<dbReference type="GeneID" id="6138017"/>
<name>B1LUG5_METRJ</name>
<proteinExistence type="predicted"/>
<sequence length="282" mass="30253">MAYLDRMGREGVRTLSDDGEIATPDQLAERRVRIEERQRREQPIRALPAPESDIGNEAELRDRLRLAIAERTLRDADHVRAVEAAERGRELHRQAVAAVEEAAAEVSRIGDDLADRIARWAEGGGSVPHPAADDSGEAHAWHVAAQARAASAEQACMALTATATARQQAAADAGLRVQQSVYRVVTRDAEVIARRVEAMRAEADALAGGIGQIGMYFGPNAALGAPYQSATARLVGGAIIKVQAANVETAANRRMREVWGAYVAALTTDADARLELLGINPD</sequence>
<dbReference type="STRING" id="426355.Mrad2831_1988"/>
<evidence type="ECO:0000313" key="2">
    <source>
        <dbReference type="Proteomes" id="UP000006589"/>
    </source>
</evidence>
<dbReference type="KEGG" id="mrd:Mrad2831_1988"/>
<dbReference type="HOGENOM" id="CLU_986278_0_0_5"/>
<dbReference type="AlphaFoldDB" id="B1LUG5"/>
<organism evidence="1 2">
    <name type="scientific">Methylobacterium radiotolerans (strain ATCC 27329 / DSM 1819 / JCM 2831 / NBRC 15690 / NCIMB 10815 / 0-1)</name>
    <dbReference type="NCBI Taxonomy" id="426355"/>
    <lineage>
        <taxon>Bacteria</taxon>
        <taxon>Pseudomonadati</taxon>
        <taxon>Pseudomonadota</taxon>
        <taxon>Alphaproteobacteria</taxon>
        <taxon>Hyphomicrobiales</taxon>
        <taxon>Methylobacteriaceae</taxon>
        <taxon>Methylobacterium</taxon>
    </lineage>
</organism>
<protein>
    <submittedName>
        <fullName evidence="1">Uncharacterized protein</fullName>
    </submittedName>
</protein>